<accession>A0ABS9UPF7</accession>
<evidence type="ECO:0000313" key="2">
    <source>
        <dbReference type="Proteomes" id="UP001165488"/>
    </source>
</evidence>
<protein>
    <recommendedName>
        <fullName evidence="3">Hemolytic protein HlpA-like protein</fullName>
    </recommendedName>
</protein>
<dbReference type="Gene3D" id="3.90.550.10">
    <property type="entry name" value="Spore Coat Polysaccharide Biosynthesis Protein SpsA, Chain A"/>
    <property type="match status" value="1"/>
</dbReference>
<keyword evidence="2" id="KW-1185">Reference proteome</keyword>
<sequence length="340" mass="39832">MFNKKNEAMFDIPIVIFLFRRKETVFKILDRIREVKPKKVYLLSDGGRNPEENVIIDDVRKSVEKYIDWDCEIVKKYSSENIGVYANIGKGASWVLKYETSAIFLEDDNLPELTFFAFCKEMLEKYESNEKLLWIVGTNYLGHYEPKNKASYMFTQHMLPCGWASWSKKFNKYYDGELKNLDEVSVKNLKARFNNISLYNQETIKYFKTKYTLQNSVKLASWDSQIGFSLRHHNLLGICPKFNQIQNIGIDLHSTHGAKSIKGNSAAEEMTRRFCTINTAPLEFPLNHPKNIEVDYNFEKKIDEIVLMPRFERLKISLMTIIKPLLGINKYASFKRLFKS</sequence>
<evidence type="ECO:0008006" key="3">
    <source>
        <dbReference type="Google" id="ProtNLM"/>
    </source>
</evidence>
<evidence type="ECO:0000313" key="1">
    <source>
        <dbReference type="EMBL" id="MCH7398344.1"/>
    </source>
</evidence>
<dbReference type="Proteomes" id="UP001165488">
    <property type="component" value="Unassembled WGS sequence"/>
</dbReference>
<name>A0ABS9UPF7_9BACT</name>
<dbReference type="EMBL" id="JAKZGS010000007">
    <property type="protein sequence ID" value="MCH7398344.1"/>
    <property type="molecule type" value="Genomic_DNA"/>
</dbReference>
<comment type="caution">
    <text evidence="1">The sequence shown here is derived from an EMBL/GenBank/DDBJ whole genome shotgun (WGS) entry which is preliminary data.</text>
</comment>
<gene>
    <name evidence="1" type="ORF">MM236_10105</name>
</gene>
<organism evidence="1 2">
    <name type="scientific">Belliella calami</name>
    <dbReference type="NCBI Taxonomy" id="2923436"/>
    <lineage>
        <taxon>Bacteria</taxon>
        <taxon>Pseudomonadati</taxon>
        <taxon>Bacteroidota</taxon>
        <taxon>Cytophagia</taxon>
        <taxon>Cytophagales</taxon>
        <taxon>Cyclobacteriaceae</taxon>
        <taxon>Belliella</taxon>
    </lineage>
</organism>
<dbReference type="RefSeq" id="WP_241274858.1">
    <property type="nucleotide sequence ID" value="NZ_JAKZGS010000007.1"/>
</dbReference>
<proteinExistence type="predicted"/>
<dbReference type="SUPFAM" id="SSF53448">
    <property type="entry name" value="Nucleotide-diphospho-sugar transferases"/>
    <property type="match status" value="1"/>
</dbReference>
<reference evidence="1" key="1">
    <citation type="submission" date="2022-03" db="EMBL/GenBank/DDBJ databases">
        <title>De novo assembled genomes of Belliella spp. (Cyclobacteriaceae) strains.</title>
        <authorList>
            <person name="Szabo A."/>
            <person name="Korponai K."/>
            <person name="Felfoldi T."/>
        </authorList>
    </citation>
    <scope>NUCLEOTIDE SEQUENCE</scope>
    <source>
        <strain evidence="1">DSM 107340</strain>
    </source>
</reference>
<dbReference type="InterPro" id="IPR029044">
    <property type="entry name" value="Nucleotide-diphossugar_trans"/>
</dbReference>